<evidence type="ECO:0000313" key="8">
    <source>
        <dbReference type="EMBL" id="RWR91374.1"/>
    </source>
</evidence>
<dbReference type="SUPFAM" id="SSF56112">
    <property type="entry name" value="Protein kinase-like (PK-like)"/>
    <property type="match status" value="1"/>
</dbReference>
<dbReference type="PROSITE" id="PS00108">
    <property type="entry name" value="PROTEIN_KINASE_ST"/>
    <property type="match status" value="1"/>
</dbReference>
<dbReference type="PANTHER" id="PTHR47987:SF3">
    <property type="entry name" value="OS08G0249100 PROTEIN"/>
    <property type="match status" value="1"/>
</dbReference>
<feature type="binding site" evidence="5">
    <location>
        <position position="350"/>
    </location>
    <ligand>
        <name>ATP</name>
        <dbReference type="ChEBI" id="CHEBI:30616"/>
    </ligand>
</feature>
<dbReference type="InterPro" id="IPR011009">
    <property type="entry name" value="Kinase-like_dom_sf"/>
</dbReference>
<reference evidence="8 9" key="1">
    <citation type="journal article" date="2019" name="Nat. Plants">
        <title>Stout camphor tree genome fills gaps in understanding of flowering plant genome evolution.</title>
        <authorList>
            <person name="Chaw S.M."/>
            <person name="Liu Y.C."/>
            <person name="Wu Y.W."/>
            <person name="Wang H.Y."/>
            <person name="Lin C.I."/>
            <person name="Wu C.S."/>
            <person name="Ke H.M."/>
            <person name="Chang L.Y."/>
            <person name="Hsu C.Y."/>
            <person name="Yang H.T."/>
            <person name="Sudianto E."/>
            <person name="Hsu M.H."/>
            <person name="Wu K.P."/>
            <person name="Wang L.N."/>
            <person name="Leebens-Mack J.H."/>
            <person name="Tsai I.J."/>
        </authorList>
    </citation>
    <scope>NUCLEOTIDE SEQUENCE [LARGE SCALE GENOMIC DNA]</scope>
    <source>
        <strain evidence="9">cv. Chaw 1501</strain>
        <tissue evidence="8">Young leaves</tissue>
    </source>
</reference>
<dbReference type="PANTHER" id="PTHR47987">
    <property type="entry name" value="OS08G0249100 PROTEIN"/>
    <property type="match status" value="1"/>
</dbReference>
<feature type="domain" description="Protein kinase" evidence="7">
    <location>
        <begin position="322"/>
        <end position="596"/>
    </location>
</feature>
<gene>
    <name evidence="8" type="ORF">CKAN_02052600</name>
</gene>
<dbReference type="Gene3D" id="3.30.200.20">
    <property type="entry name" value="Phosphorylase Kinase, domain 1"/>
    <property type="match status" value="1"/>
</dbReference>
<dbReference type="InterPro" id="IPR046958">
    <property type="entry name" value="RBK1/2/STUNTED"/>
</dbReference>
<feature type="region of interest" description="Disordered" evidence="6">
    <location>
        <begin position="181"/>
        <end position="209"/>
    </location>
</feature>
<dbReference type="InterPro" id="IPR000719">
    <property type="entry name" value="Prot_kinase_dom"/>
</dbReference>
<dbReference type="InterPro" id="IPR014729">
    <property type="entry name" value="Rossmann-like_a/b/a_fold"/>
</dbReference>
<keyword evidence="4 5" id="KW-0067">ATP-binding</keyword>
<comment type="caution">
    <text evidence="8">The sequence shown here is derived from an EMBL/GenBank/DDBJ whole genome shotgun (WGS) entry which is preliminary data.</text>
</comment>
<accession>A0A443PKR8</accession>
<dbReference type="FunFam" id="1.10.510.10:FF:000423">
    <property type="entry name" value="Putative receptor-like serine/threonine-protein kinase"/>
    <property type="match status" value="1"/>
</dbReference>
<evidence type="ECO:0000256" key="5">
    <source>
        <dbReference type="PROSITE-ProRule" id="PRU10141"/>
    </source>
</evidence>
<name>A0A443PKR8_9MAGN</name>
<keyword evidence="1" id="KW-0808">Transferase</keyword>
<dbReference type="Proteomes" id="UP000283530">
    <property type="component" value="Unassembled WGS sequence"/>
</dbReference>
<dbReference type="STRING" id="337451.A0A443PKR8"/>
<evidence type="ECO:0000259" key="7">
    <source>
        <dbReference type="PROSITE" id="PS50011"/>
    </source>
</evidence>
<evidence type="ECO:0000256" key="3">
    <source>
        <dbReference type="ARBA" id="ARBA00022777"/>
    </source>
</evidence>
<dbReference type="EMBL" id="QPKB01000008">
    <property type="protein sequence ID" value="RWR91374.1"/>
    <property type="molecule type" value="Genomic_DNA"/>
</dbReference>
<evidence type="ECO:0000256" key="1">
    <source>
        <dbReference type="ARBA" id="ARBA00022679"/>
    </source>
</evidence>
<keyword evidence="3" id="KW-0418">Kinase</keyword>
<proteinExistence type="predicted"/>
<dbReference type="SUPFAM" id="SSF52402">
    <property type="entry name" value="Adenine nucleotide alpha hydrolases-like"/>
    <property type="match status" value="1"/>
</dbReference>
<feature type="compositionally biased region" description="Polar residues" evidence="6">
    <location>
        <begin position="188"/>
        <end position="209"/>
    </location>
</feature>
<evidence type="ECO:0000256" key="6">
    <source>
        <dbReference type="SAM" id="MobiDB-lite"/>
    </source>
</evidence>
<organism evidence="8 9">
    <name type="scientific">Cinnamomum micranthum f. kanehirae</name>
    <dbReference type="NCBI Taxonomy" id="337451"/>
    <lineage>
        <taxon>Eukaryota</taxon>
        <taxon>Viridiplantae</taxon>
        <taxon>Streptophyta</taxon>
        <taxon>Embryophyta</taxon>
        <taxon>Tracheophyta</taxon>
        <taxon>Spermatophyta</taxon>
        <taxon>Magnoliopsida</taxon>
        <taxon>Magnoliidae</taxon>
        <taxon>Laurales</taxon>
        <taxon>Lauraceae</taxon>
        <taxon>Cinnamomum</taxon>
    </lineage>
</organism>
<dbReference type="CDD" id="cd00293">
    <property type="entry name" value="USP-like"/>
    <property type="match status" value="1"/>
</dbReference>
<dbReference type="GO" id="GO:0004672">
    <property type="term" value="F:protein kinase activity"/>
    <property type="evidence" value="ECO:0007669"/>
    <property type="project" value="InterPro"/>
</dbReference>
<sequence>MVPTSANILVGLPLNVGAGIELLSWAVRVAHPNDSVVALHVLVRKNEKKNDTVDKTKMRRAKAFVISMLGEFAALCQSKQVNLEAKVGQSSSIGKGLIEEAAFLRASILVVGGRRNRSERTLLDITKYCFKHAPEECSVIAIRNKNQLYQERGSEYMPNEGFYKVTFKGLNKENHVGNTITPLPKHSISATKDNSNIKNVSSGNQLSPTQSINQKAWPITVFDGPEGGTHNADDCFGLGDFRNTECTTPASKLSESDRGIRGHHRNNTWKNLSVIKLFFLFFRSPPAGTRKKNDEGLPGEEHLHPSWRCYSYAEISQATNNFHPDNMVGRGGYSEVYRGDLDDGRKIAVKRLSNDNTDEHKEKEFLTELGIIGHVCHPNTSYLIGCCFENGFHLIFNLAPNGSLASALHGKNCMTLEWPVRYKIVIGVVRGLHYLHKCCKRRIIHRDIKASNVLLGPNFEPQISDFGLAKWLPTQWTHHSVIPIEGTFGYLAPEYFMHGIVDEKTDVYSFGVLLLEIITGRRPVDTSKENLLLWAKPLIESGNINELADPKLGGKYDMDQMQRLVLVASYCIRQSSIWRPSMSEVLQLITEGHDLELTQSRRMSECKADEVDDYTTDIDFHFLSSYSSEEDR</sequence>
<keyword evidence="2 5" id="KW-0547">Nucleotide-binding</keyword>
<dbReference type="Gene3D" id="3.40.50.620">
    <property type="entry name" value="HUPs"/>
    <property type="match status" value="1"/>
</dbReference>
<dbReference type="PROSITE" id="PS50011">
    <property type="entry name" value="PROTEIN_KINASE_DOM"/>
    <property type="match status" value="1"/>
</dbReference>
<dbReference type="SMART" id="SM00220">
    <property type="entry name" value="S_TKc"/>
    <property type="match status" value="1"/>
</dbReference>
<dbReference type="InterPro" id="IPR017441">
    <property type="entry name" value="Protein_kinase_ATP_BS"/>
</dbReference>
<dbReference type="Gene3D" id="1.10.510.10">
    <property type="entry name" value="Transferase(Phosphotransferase) domain 1"/>
    <property type="match status" value="1"/>
</dbReference>
<evidence type="ECO:0000256" key="2">
    <source>
        <dbReference type="ARBA" id="ARBA00022741"/>
    </source>
</evidence>
<dbReference type="OrthoDB" id="4062651at2759"/>
<dbReference type="GO" id="GO:0005524">
    <property type="term" value="F:ATP binding"/>
    <property type="evidence" value="ECO:0007669"/>
    <property type="project" value="UniProtKB-UniRule"/>
</dbReference>
<keyword evidence="9" id="KW-1185">Reference proteome</keyword>
<evidence type="ECO:0000313" key="9">
    <source>
        <dbReference type="Proteomes" id="UP000283530"/>
    </source>
</evidence>
<dbReference type="AlphaFoldDB" id="A0A443PKR8"/>
<dbReference type="FunFam" id="3.30.200.20:FF:000325">
    <property type="entry name" value="Putative receptor-like serine/threonine-protein kinase"/>
    <property type="match status" value="1"/>
</dbReference>
<dbReference type="PROSITE" id="PS00107">
    <property type="entry name" value="PROTEIN_KINASE_ATP"/>
    <property type="match status" value="1"/>
</dbReference>
<dbReference type="InterPro" id="IPR008271">
    <property type="entry name" value="Ser/Thr_kinase_AS"/>
</dbReference>
<evidence type="ECO:0000256" key="4">
    <source>
        <dbReference type="ARBA" id="ARBA00022840"/>
    </source>
</evidence>
<dbReference type="Pfam" id="PF00069">
    <property type="entry name" value="Pkinase"/>
    <property type="match status" value="1"/>
</dbReference>
<protein>
    <recommendedName>
        <fullName evidence="7">Protein kinase domain-containing protein</fullName>
    </recommendedName>
</protein>